<dbReference type="SUPFAM" id="SSF69047">
    <property type="entry name" value="Hypothetical protein YjbJ"/>
    <property type="match status" value="1"/>
</dbReference>
<dbReference type="Proteomes" id="UP000191200">
    <property type="component" value="Chromosome"/>
</dbReference>
<keyword evidence="3" id="KW-1185">Reference proteome</keyword>
<dbReference type="RefSeq" id="WP_071455983.1">
    <property type="nucleotide sequence ID" value="NZ_CABJEN010000008.1"/>
</dbReference>
<dbReference type="STRING" id="519472.BHY08_00285"/>
<gene>
    <name evidence="2" type="ORF">BHY08_00285</name>
</gene>
<proteinExistence type="predicted"/>
<evidence type="ECO:0000256" key="1">
    <source>
        <dbReference type="SAM" id="Coils"/>
    </source>
</evidence>
<dbReference type="OrthoDB" id="31490at81852"/>
<reference evidence="2 3" key="1">
    <citation type="submission" date="2016-09" db="EMBL/GenBank/DDBJ databases">
        <title>Vagococcus teuberi sp. nov., isolated from the Malian artisanal sour milk fene.</title>
        <authorList>
            <person name="Wullschleger S."/>
            <person name="Seifert C."/>
            <person name="Baumgartner S."/>
            <person name="Lacroix C."/>
            <person name="Bonfoh B."/>
            <person name="Stevens M.J."/>
            <person name="Meile L."/>
        </authorList>
    </citation>
    <scope>NUCLEOTIDE SEQUENCE [LARGE SCALE GENOMIC DNA]</scope>
    <source>
        <strain evidence="2 3">DSM 21459</strain>
    </source>
</reference>
<organism evidence="2 3">
    <name type="scientific">Vagococcus teuberi</name>
    <dbReference type="NCBI Taxonomy" id="519472"/>
    <lineage>
        <taxon>Bacteria</taxon>
        <taxon>Bacillati</taxon>
        <taxon>Bacillota</taxon>
        <taxon>Bacilli</taxon>
        <taxon>Lactobacillales</taxon>
        <taxon>Enterococcaceae</taxon>
        <taxon>Vagococcus</taxon>
    </lineage>
</organism>
<name>A0A1J0A3A4_9ENTE</name>
<protein>
    <submittedName>
        <fullName evidence="2">General stress protein CsbD</fullName>
    </submittedName>
</protein>
<evidence type="ECO:0000313" key="3">
    <source>
        <dbReference type="Proteomes" id="UP000191200"/>
    </source>
</evidence>
<sequence>MTDTGKVDKAVGKVEETTGDITNNDKLKHKGLLKQAEGKVKEVSSEIKEKTEEVVDDVKDKFKKHEDKK</sequence>
<dbReference type="AlphaFoldDB" id="A0A1J0A3A4"/>
<dbReference type="KEGG" id="vte:BHY08_00285"/>
<dbReference type="InterPro" id="IPR036629">
    <property type="entry name" value="YjbJ_sf"/>
</dbReference>
<dbReference type="Gene3D" id="1.10.1470.10">
    <property type="entry name" value="YjbJ"/>
    <property type="match status" value="1"/>
</dbReference>
<accession>A0A1J0A3A4</accession>
<dbReference type="EMBL" id="CP017267">
    <property type="protein sequence ID" value="APB30420.1"/>
    <property type="molecule type" value="Genomic_DNA"/>
</dbReference>
<keyword evidence="1" id="KW-0175">Coiled coil</keyword>
<evidence type="ECO:0000313" key="2">
    <source>
        <dbReference type="EMBL" id="APB30420.1"/>
    </source>
</evidence>
<feature type="coiled-coil region" evidence="1">
    <location>
        <begin position="33"/>
        <end position="68"/>
    </location>
</feature>